<dbReference type="GO" id="GO:0005737">
    <property type="term" value="C:cytoplasm"/>
    <property type="evidence" value="ECO:0007669"/>
    <property type="project" value="TreeGrafter"/>
</dbReference>
<dbReference type="SUPFAM" id="SSF50729">
    <property type="entry name" value="PH domain-like"/>
    <property type="match status" value="1"/>
</dbReference>
<evidence type="ECO:0000259" key="2">
    <source>
        <dbReference type="PROSITE" id="PS50196"/>
    </source>
</evidence>
<organism evidence="3 4">
    <name type="scientific">Toxoplasma gondii FOU</name>
    <dbReference type="NCBI Taxonomy" id="943167"/>
    <lineage>
        <taxon>Eukaryota</taxon>
        <taxon>Sar</taxon>
        <taxon>Alveolata</taxon>
        <taxon>Apicomplexa</taxon>
        <taxon>Conoidasida</taxon>
        <taxon>Coccidia</taxon>
        <taxon>Eucoccidiorida</taxon>
        <taxon>Eimeriorina</taxon>
        <taxon>Sarcocystidae</taxon>
        <taxon>Toxoplasma</taxon>
    </lineage>
</organism>
<dbReference type="InterPro" id="IPR000156">
    <property type="entry name" value="Ran_bind_dom"/>
</dbReference>
<dbReference type="Pfam" id="PF00638">
    <property type="entry name" value="Ran_BP1"/>
    <property type="match status" value="1"/>
</dbReference>
<dbReference type="OrthoDB" id="2357150at2759"/>
<dbReference type="FunFam" id="2.30.29.30:FF:000312">
    <property type="entry name" value="Ran binding protein 1"/>
    <property type="match status" value="1"/>
</dbReference>
<dbReference type="PANTHER" id="PTHR23138">
    <property type="entry name" value="RAN BINDING PROTEIN"/>
    <property type="match status" value="1"/>
</dbReference>
<feature type="compositionally biased region" description="Basic and acidic residues" evidence="1">
    <location>
        <begin position="215"/>
        <end position="236"/>
    </location>
</feature>
<dbReference type="InterPro" id="IPR011993">
    <property type="entry name" value="PH-like_dom_sf"/>
</dbReference>
<evidence type="ECO:0000313" key="3">
    <source>
        <dbReference type="EMBL" id="KFG47223.1"/>
    </source>
</evidence>
<name>A0A086KS55_TOXGO</name>
<dbReference type="PROSITE" id="PS50196">
    <property type="entry name" value="RANBD1"/>
    <property type="match status" value="1"/>
</dbReference>
<dbReference type="Proteomes" id="UP000028838">
    <property type="component" value="Unassembled WGS sequence"/>
</dbReference>
<dbReference type="AlphaFoldDB" id="A0A086KS55"/>
<feature type="region of interest" description="Disordered" evidence="1">
    <location>
        <begin position="212"/>
        <end position="236"/>
    </location>
</feature>
<dbReference type="Gene3D" id="2.30.29.30">
    <property type="entry name" value="Pleckstrin-homology domain (PH domain)/Phosphotyrosine-binding domain (PTB)"/>
    <property type="match status" value="1"/>
</dbReference>
<dbReference type="PANTHER" id="PTHR23138:SF87">
    <property type="entry name" value="E3 SUMO-PROTEIN LIGASE RANBP2"/>
    <property type="match status" value="1"/>
</dbReference>
<dbReference type="InterPro" id="IPR045255">
    <property type="entry name" value="RanBP1-like"/>
</dbReference>
<dbReference type="EMBL" id="AEYH02001767">
    <property type="protein sequence ID" value="KFG47223.1"/>
    <property type="molecule type" value="Genomic_DNA"/>
</dbReference>
<comment type="caution">
    <text evidence="3">The sequence shown here is derived from an EMBL/GenBank/DDBJ whole genome shotgun (WGS) entry which is preliminary data.</text>
</comment>
<sequence length="236" mass="27063">MPKAIYFGRCMRPWVAKDLILCPPFSPRCLLNVRRRSRKCEPRCVCLASSRAFAPGCCLLSTTSLQVEVHAVQVETGEEDEDVFWKHRSKLYRWVSSTGDAQAAGEWKERGIGDAKLLRHKETGKIRFLLRQEKTLKIVANHYVVASGVYCKLTPNVSSEKIWVWTVMDFAEGELKNEQFALKFGQVEQAQEFKKKFEEAAALNAKIFGVEAEGEEKTEKGEKKEKEEEKKEKEEK</sequence>
<evidence type="ECO:0000256" key="1">
    <source>
        <dbReference type="SAM" id="MobiDB-lite"/>
    </source>
</evidence>
<dbReference type="GO" id="GO:0006913">
    <property type="term" value="P:nucleocytoplasmic transport"/>
    <property type="evidence" value="ECO:0007669"/>
    <property type="project" value="InterPro"/>
</dbReference>
<dbReference type="InterPro" id="IPR045256">
    <property type="entry name" value="RanBP1_RanBD"/>
</dbReference>
<evidence type="ECO:0000313" key="4">
    <source>
        <dbReference type="Proteomes" id="UP000028838"/>
    </source>
</evidence>
<accession>A0A086KS55</accession>
<gene>
    <name evidence="3" type="ORF">TGFOU_293340B</name>
</gene>
<proteinExistence type="predicted"/>
<dbReference type="VEuPathDB" id="ToxoDB:TGFOU_293340B"/>
<dbReference type="GO" id="GO:0005096">
    <property type="term" value="F:GTPase activator activity"/>
    <property type="evidence" value="ECO:0007669"/>
    <property type="project" value="TreeGrafter"/>
</dbReference>
<protein>
    <submittedName>
        <fullName evidence="3">Putative ran binding family protein 1</fullName>
    </submittedName>
</protein>
<reference evidence="3 4" key="1">
    <citation type="submission" date="2014-07" db="EMBL/GenBank/DDBJ databases">
        <authorList>
            <person name="Sibley D."/>
            <person name="Venepally P."/>
            <person name="Karamycheva S."/>
            <person name="Hadjithomas M."/>
            <person name="Khan A."/>
            <person name="Brunk B."/>
            <person name="Roos D."/>
            <person name="Caler E."/>
            <person name="Lorenzi H."/>
        </authorList>
    </citation>
    <scope>NUCLEOTIDE SEQUENCE [LARGE SCALE GENOMIC DNA]</scope>
    <source>
        <strain evidence="3 4">FOU</strain>
    </source>
</reference>
<feature type="domain" description="RanBD1" evidence="2">
    <location>
        <begin position="52"/>
        <end position="206"/>
    </location>
</feature>
<dbReference type="GO" id="GO:0005643">
    <property type="term" value="C:nuclear pore"/>
    <property type="evidence" value="ECO:0007669"/>
    <property type="project" value="TreeGrafter"/>
</dbReference>
<dbReference type="SMART" id="SM00160">
    <property type="entry name" value="RanBD"/>
    <property type="match status" value="1"/>
</dbReference>
<dbReference type="CDD" id="cd13179">
    <property type="entry name" value="RanBD_RanBP1"/>
    <property type="match status" value="1"/>
</dbReference>